<dbReference type="Proteomes" id="UP000283269">
    <property type="component" value="Unassembled WGS sequence"/>
</dbReference>
<dbReference type="InParanoid" id="A0A409WJD2"/>
<proteinExistence type="predicted"/>
<accession>A0A409WJD2</accession>
<name>A0A409WJD2_PSICY</name>
<dbReference type="EMBL" id="NHYD01003412">
    <property type="protein sequence ID" value="PPQ78636.1"/>
    <property type="molecule type" value="Genomic_DNA"/>
</dbReference>
<keyword evidence="2" id="KW-1185">Reference proteome</keyword>
<evidence type="ECO:0000313" key="1">
    <source>
        <dbReference type="EMBL" id="PPQ78636.1"/>
    </source>
</evidence>
<sequence>MVKASFELRQENDYGDYEGPWKDWLLVIRPNPVIGGVASIVVKLTNCDRVDAFWNTTVT</sequence>
<dbReference type="AlphaFoldDB" id="A0A409WJD2"/>
<comment type="caution">
    <text evidence="1">The sequence shown here is derived from an EMBL/GenBank/DDBJ whole genome shotgun (WGS) entry which is preliminary data.</text>
</comment>
<gene>
    <name evidence="1" type="ORF">CVT25_010600</name>
</gene>
<protein>
    <submittedName>
        <fullName evidence="1">Uncharacterized protein</fullName>
    </submittedName>
</protein>
<organism evidence="1 2">
    <name type="scientific">Psilocybe cyanescens</name>
    <dbReference type="NCBI Taxonomy" id="93625"/>
    <lineage>
        <taxon>Eukaryota</taxon>
        <taxon>Fungi</taxon>
        <taxon>Dikarya</taxon>
        <taxon>Basidiomycota</taxon>
        <taxon>Agaricomycotina</taxon>
        <taxon>Agaricomycetes</taxon>
        <taxon>Agaricomycetidae</taxon>
        <taxon>Agaricales</taxon>
        <taxon>Agaricineae</taxon>
        <taxon>Strophariaceae</taxon>
        <taxon>Psilocybe</taxon>
    </lineage>
</organism>
<evidence type="ECO:0000313" key="2">
    <source>
        <dbReference type="Proteomes" id="UP000283269"/>
    </source>
</evidence>
<reference evidence="1 2" key="1">
    <citation type="journal article" date="2018" name="Evol. Lett.">
        <title>Horizontal gene cluster transfer increased hallucinogenic mushroom diversity.</title>
        <authorList>
            <person name="Reynolds H.T."/>
            <person name="Vijayakumar V."/>
            <person name="Gluck-Thaler E."/>
            <person name="Korotkin H.B."/>
            <person name="Matheny P.B."/>
            <person name="Slot J.C."/>
        </authorList>
    </citation>
    <scope>NUCLEOTIDE SEQUENCE [LARGE SCALE GENOMIC DNA]</scope>
    <source>
        <strain evidence="1 2">2631</strain>
    </source>
</reference>